<keyword evidence="3" id="KW-1003">Cell membrane</keyword>
<proteinExistence type="inferred from homology"/>
<organism evidence="9 10">
    <name type="scientific">Acidisoma silvae</name>
    <dbReference type="NCBI Taxonomy" id="2802396"/>
    <lineage>
        <taxon>Bacteria</taxon>
        <taxon>Pseudomonadati</taxon>
        <taxon>Pseudomonadota</taxon>
        <taxon>Alphaproteobacteria</taxon>
        <taxon>Acetobacterales</taxon>
        <taxon>Acidocellaceae</taxon>
        <taxon>Acidisoma</taxon>
    </lineage>
</organism>
<keyword evidence="4 7" id="KW-0812">Transmembrane</keyword>
<dbReference type="Proteomes" id="UP000708298">
    <property type="component" value="Unassembled WGS sequence"/>
</dbReference>
<evidence type="ECO:0000256" key="1">
    <source>
        <dbReference type="ARBA" id="ARBA00004651"/>
    </source>
</evidence>
<protein>
    <submittedName>
        <fullName evidence="9">ABC transporter permease subunit</fullName>
    </submittedName>
</protein>
<comment type="subcellular location">
    <subcellularLocation>
        <location evidence="1 7">Cell membrane</location>
        <topology evidence="1 7">Multi-pass membrane protein</topology>
    </subcellularLocation>
</comment>
<evidence type="ECO:0000313" key="10">
    <source>
        <dbReference type="Proteomes" id="UP000708298"/>
    </source>
</evidence>
<reference evidence="9" key="2">
    <citation type="submission" date="2021-01" db="EMBL/GenBank/DDBJ databases">
        <authorList>
            <person name="Mieszkin S."/>
            <person name="Pouder E."/>
            <person name="Alain K."/>
        </authorList>
    </citation>
    <scope>NUCLEOTIDE SEQUENCE</scope>
    <source>
        <strain evidence="9">HW T2.11</strain>
    </source>
</reference>
<dbReference type="SUPFAM" id="SSF161098">
    <property type="entry name" value="MetI-like"/>
    <property type="match status" value="1"/>
</dbReference>
<evidence type="ECO:0000256" key="7">
    <source>
        <dbReference type="RuleBase" id="RU363032"/>
    </source>
</evidence>
<dbReference type="PROSITE" id="PS50928">
    <property type="entry name" value="ABC_TM1"/>
    <property type="match status" value="1"/>
</dbReference>
<dbReference type="GO" id="GO:0005886">
    <property type="term" value="C:plasma membrane"/>
    <property type="evidence" value="ECO:0007669"/>
    <property type="project" value="UniProtKB-SubCell"/>
</dbReference>
<dbReference type="CDD" id="cd06261">
    <property type="entry name" value="TM_PBP2"/>
    <property type="match status" value="1"/>
</dbReference>
<reference evidence="9" key="1">
    <citation type="journal article" date="2021" name="Microorganisms">
        <title>Acidisoma silvae sp. nov. and Acidisomacellulosilytica sp. nov., Two Acidophilic Bacteria Isolated from Decaying Wood, Hydrolyzing Cellulose and Producing Poly-3-hydroxybutyrate.</title>
        <authorList>
            <person name="Mieszkin S."/>
            <person name="Pouder E."/>
            <person name="Uroz S."/>
            <person name="Simon-Colin C."/>
            <person name="Alain K."/>
        </authorList>
    </citation>
    <scope>NUCLEOTIDE SEQUENCE</scope>
    <source>
        <strain evidence="9">HW T2.11</strain>
    </source>
</reference>
<feature type="transmembrane region" description="Helical" evidence="7">
    <location>
        <begin position="47"/>
        <end position="64"/>
    </location>
</feature>
<name>A0A963YW87_9PROT</name>
<evidence type="ECO:0000256" key="2">
    <source>
        <dbReference type="ARBA" id="ARBA00022448"/>
    </source>
</evidence>
<evidence type="ECO:0000256" key="3">
    <source>
        <dbReference type="ARBA" id="ARBA00022475"/>
    </source>
</evidence>
<dbReference type="Pfam" id="PF00528">
    <property type="entry name" value="BPD_transp_1"/>
    <property type="match status" value="1"/>
</dbReference>
<dbReference type="AlphaFoldDB" id="A0A963YW87"/>
<keyword evidence="6 7" id="KW-0472">Membrane</keyword>
<comment type="similarity">
    <text evidence="7">Belongs to the binding-protein-dependent transport system permease family.</text>
</comment>
<evidence type="ECO:0000256" key="6">
    <source>
        <dbReference type="ARBA" id="ARBA00023136"/>
    </source>
</evidence>
<sequence>MTGLAFGLFPRARKLVEPLFVALAQIPVLGWLPILILFTGLGDAPKIIAIAWACFIPVVLNTRQGIRDVPAGFLELGRAISLGPFSMLSTIILPAAVPQIFTGLREGLANGWQTLVAVELIGSFSGLGYMMAYGRQLFQLDVVLAAVVVIGVIGLALHMLLALLERRLLYWQAPR</sequence>
<keyword evidence="5 7" id="KW-1133">Transmembrane helix</keyword>
<dbReference type="PANTHER" id="PTHR30151:SF0">
    <property type="entry name" value="ABC TRANSPORTER PERMEASE PROTEIN MJ0413-RELATED"/>
    <property type="match status" value="1"/>
</dbReference>
<feature type="transmembrane region" description="Helical" evidence="7">
    <location>
        <begin position="76"/>
        <end position="97"/>
    </location>
</feature>
<evidence type="ECO:0000256" key="5">
    <source>
        <dbReference type="ARBA" id="ARBA00022989"/>
    </source>
</evidence>
<feature type="transmembrane region" description="Helical" evidence="7">
    <location>
        <begin position="109"/>
        <end position="130"/>
    </location>
</feature>
<dbReference type="EMBL" id="JAESVB010000021">
    <property type="protein sequence ID" value="MCB8878004.1"/>
    <property type="molecule type" value="Genomic_DNA"/>
</dbReference>
<evidence type="ECO:0000256" key="4">
    <source>
        <dbReference type="ARBA" id="ARBA00022692"/>
    </source>
</evidence>
<feature type="transmembrane region" description="Helical" evidence="7">
    <location>
        <begin position="20"/>
        <end position="41"/>
    </location>
</feature>
<keyword evidence="10" id="KW-1185">Reference proteome</keyword>
<dbReference type="PANTHER" id="PTHR30151">
    <property type="entry name" value="ALKANE SULFONATE ABC TRANSPORTER-RELATED, MEMBRANE SUBUNIT"/>
    <property type="match status" value="1"/>
</dbReference>
<dbReference type="InterPro" id="IPR000515">
    <property type="entry name" value="MetI-like"/>
</dbReference>
<keyword evidence="2 7" id="KW-0813">Transport</keyword>
<accession>A0A963YW87</accession>
<dbReference type="GO" id="GO:0055085">
    <property type="term" value="P:transmembrane transport"/>
    <property type="evidence" value="ECO:0007669"/>
    <property type="project" value="InterPro"/>
</dbReference>
<gene>
    <name evidence="9" type="ORF">ASILVAE211_22635</name>
</gene>
<evidence type="ECO:0000259" key="8">
    <source>
        <dbReference type="PROSITE" id="PS50928"/>
    </source>
</evidence>
<feature type="domain" description="ABC transmembrane type-1" evidence="8">
    <location>
        <begin position="1"/>
        <end position="161"/>
    </location>
</feature>
<comment type="caution">
    <text evidence="9">The sequence shown here is derived from an EMBL/GenBank/DDBJ whole genome shotgun (WGS) entry which is preliminary data.</text>
</comment>
<dbReference type="Gene3D" id="1.10.3720.10">
    <property type="entry name" value="MetI-like"/>
    <property type="match status" value="1"/>
</dbReference>
<feature type="transmembrane region" description="Helical" evidence="7">
    <location>
        <begin position="142"/>
        <end position="164"/>
    </location>
</feature>
<evidence type="ECO:0000313" key="9">
    <source>
        <dbReference type="EMBL" id="MCB8878004.1"/>
    </source>
</evidence>
<dbReference type="InterPro" id="IPR035906">
    <property type="entry name" value="MetI-like_sf"/>
</dbReference>